<dbReference type="EMBL" id="PGGS01000029">
    <property type="protein sequence ID" value="PNH11441.1"/>
    <property type="molecule type" value="Genomic_DNA"/>
</dbReference>
<reference evidence="5 6" key="1">
    <citation type="journal article" date="2017" name="Mol. Biol. Evol.">
        <title>The 4-celled Tetrabaena socialis nuclear genome reveals the essential components for genetic control of cell number at the origin of multicellularity in the volvocine lineage.</title>
        <authorList>
            <person name="Featherston J."/>
            <person name="Arakaki Y."/>
            <person name="Hanschen E.R."/>
            <person name="Ferris P.J."/>
            <person name="Michod R.E."/>
            <person name="Olson B.J.S.C."/>
            <person name="Nozaki H."/>
            <person name="Durand P.M."/>
        </authorList>
    </citation>
    <scope>NUCLEOTIDE SEQUENCE [LARGE SCALE GENOMIC DNA]</scope>
    <source>
        <strain evidence="5 6">NIES-571</strain>
    </source>
</reference>
<dbReference type="Pfam" id="PF01007">
    <property type="entry name" value="IRK"/>
    <property type="match status" value="1"/>
</dbReference>
<dbReference type="InterPro" id="IPR010987">
    <property type="entry name" value="Glutathione-S-Trfase_C-like"/>
</dbReference>
<dbReference type="Gene3D" id="1.10.287.70">
    <property type="match status" value="1"/>
</dbReference>
<proteinExistence type="inferred from homology"/>
<dbReference type="PANTHER" id="PTHR11767">
    <property type="entry name" value="INWARD RECTIFIER POTASSIUM CHANNEL"/>
    <property type="match status" value="1"/>
</dbReference>
<evidence type="ECO:0000313" key="6">
    <source>
        <dbReference type="Proteomes" id="UP000236333"/>
    </source>
</evidence>
<evidence type="ECO:0000256" key="3">
    <source>
        <dbReference type="SAM" id="Phobius"/>
    </source>
</evidence>
<keyword evidence="1" id="KW-0633">Potassium transport</keyword>
<feature type="transmembrane region" description="Helical" evidence="3">
    <location>
        <begin position="102"/>
        <end position="124"/>
    </location>
</feature>
<keyword evidence="1" id="KW-0630">Potassium</keyword>
<dbReference type="PROSITE" id="PS50405">
    <property type="entry name" value="GST_CTER"/>
    <property type="match status" value="1"/>
</dbReference>
<evidence type="ECO:0000256" key="1">
    <source>
        <dbReference type="RuleBase" id="RU003822"/>
    </source>
</evidence>
<dbReference type="Pfam" id="PF14497">
    <property type="entry name" value="GST_C_3"/>
    <property type="match status" value="1"/>
</dbReference>
<keyword evidence="1" id="KW-0406">Ion transport</keyword>
<dbReference type="Gene3D" id="1.20.1050.130">
    <property type="match status" value="1"/>
</dbReference>
<dbReference type="InterPro" id="IPR004046">
    <property type="entry name" value="GST_C"/>
</dbReference>
<dbReference type="AlphaFoldDB" id="A0A2J8AFZ4"/>
<comment type="similarity">
    <text evidence="1">Belongs to the inward rectifier-type potassium channel (TC 1.A.2.1) family.</text>
</comment>
<dbReference type="SUPFAM" id="SSF47616">
    <property type="entry name" value="GST C-terminal domain-like"/>
    <property type="match status" value="1"/>
</dbReference>
<organism evidence="5 6">
    <name type="scientific">Tetrabaena socialis</name>
    <dbReference type="NCBI Taxonomy" id="47790"/>
    <lineage>
        <taxon>Eukaryota</taxon>
        <taxon>Viridiplantae</taxon>
        <taxon>Chlorophyta</taxon>
        <taxon>core chlorophytes</taxon>
        <taxon>Chlorophyceae</taxon>
        <taxon>CS clade</taxon>
        <taxon>Chlamydomonadales</taxon>
        <taxon>Tetrabaenaceae</taxon>
        <taxon>Tetrabaena</taxon>
    </lineage>
</organism>
<keyword evidence="1 5" id="KW-0407">Ion channel</keyword>
<keyword evidence="6" id="KW-1185">Reference proteome</keyword>
<dbReference type="InterPro" id="IPR036282">
    <property type="entry name" value="Glutathione-S-Trfase_C_sf"/>
</dbReference>
<gene>
    <name evidence="5" type="ORF">TSOC_001703</name>
</gene>
<dbReference type="Proteomes" id="UP000236333">
    <property type="component" value="Unassembled WGS sequence"/>
</dbReference>
<keyword evidence="1" id="KW-0851">Voltage-gated channel</keyword>
<evidence type="ECO:0000259" key="4">
    <source>
        <dbReference type="PROSITE" id="PS50405"/>
    </source>
</evidence>
<dbReference type="GO" id="GO:0005886">
    <property type="term" value="C:plasma membrane"/>
    <property type="evidence" value="ECO:0007669"/>
    <property type="project" value="TreeGrafter"/>
</dbReference>
<dbReference type="GO" id="GO:0034765">
    <property type="term" value="P:regulation of monoatomic ion transmembrane transport"/>
    <property type="evidence" value="ECO:0007669"/>
    <property type="project" value="TreeGrafter"/>
</dbReference>
<keyword evidence="1" id="KW-0813">Transport</keyword>
<dbReference type="InterPro" id="IPR016449">
    <property type="entry name" value="K_chnl_inward-rec_Kir"/>
</dbReference>
<dbReference type="GO" id="GO:0034702">
    <property type="term" value="C:monoatomic ion channel complex"/>
    <property type="evidence" value="ECO:0007669"/>
    <property type="project" value="UniProtKB-KW"/>
</dbReference>
<evidence type="ECO:0000313" key="5">
    <source>
        <dbReference type="EMBL" id="PNH11441.1"/>
    </source>
</evidence>
<dbReference type="InterPro" id="IPR040445">
    <property type="entry name" value="Kir_TM"/>
</dbReference>
<keyword evidence="3" id="KW-0472">Membrane</keyword>
<comment type="caution">
    <text evidence="5">The sequence shown here is derived from an EMBL/GenBank/DDBJ whole genome shotgun (WGS) entry which is preliminary data.</text>
</comment>
<dbReference type="InterPro" id="IPR013518">
    <property type="entry name" value="K_chnl_inward-rec_Kir_cyto"/>
</dbReference>
<feature type="region of interest" description="Disordered" evidence="2">
    <location>
        <begin position="281"/>
        <end position="306"/>
    </location>
</feature>
<dbReference type="GO" id="GO:1990573">
    <property type="term" value="P:potassium ion import across plasma membrane"/>
    <property type="evidence" value="ECO:0007669"/>
    <property type="project" value="TreeGrafter"/>
</dbReference>
<dbReference type="PANTHER" id="PTHR11767:SF102">
    <property type="entry name" value="INWARDLY RECTIFYING POTASSIUM CHANNEL 1, ISOFORM F"/>
    <property type="match status" value="1"/>
</dbReference>
<name>A0A2J8AFZ4_9CHLO</name>
<comment type="subcellular location">
    <subcellularLocation>
        <location evidence="1">Membrane</location>
        <topology evidence="1">Multi-pass membrane protein</topology>
    </subcellularLocation>
</comment>
<protein>
    <submittedName>
        <fullName evidence="5">Inward rectifier potassium channel 2</fullName>
    </submittedName>
</protein>
<feature type="domain" description="GST C-terminal" evidence="4">
    <location>
        <begin position="385"/>
        <end position="512"/>
    </location>
</feature>
<sequence length="527" mass="57418">MQGLQEWLLSNSRRQDLEEQEQDEETAAIRRRMRTEKWTLDRGGGYYATERVKKKFPCLVQTGKHAGQSRVKYVGVDFQTFWKHVLRRDFFTTALNAKLVQLVGLLVLWYYMMLVSWASFYYIIWRFNNSCFIGFHGFRSAFMYATETQQTIGYGERATGECWIAALAVAFHSLQAVLLDSVILGIVFSRISHPKQRSRTVLITDCACIARRDGQLKFYPVTLMHELDPARSPVAHWASQKGVRQDADAEVVVVTRGTLYSKQAVVTRTRVYSVLGDIKRPQGPGAAARGTGRKELGRPQGQRGTGPAAAAVTARQAWGHAFLPVILPGSASAAPGGSSKFGAAVDWSRFHATAPINMPPLHDMASPRAGVASPRVSFVNDQRSTVNEIALASAGSGNLSGGNSGTGTGMLAAAGPAEGGGRPPSGIRIGPGLASLEYVLAEQRFSTAGWFVGDKPTLADFAAFDLVDLHLVQWEQQVRDRLPALSAHHSRVAGLAGVAEYLASASRHPTIWAGEWMRQHGLVPGGA</sequence>
<accession>A0A2J8AFZ4</accession>
<dbReference type="Gene3D" id="2.60.40.1400">
    <property type="entry name" value="G protein-activated inward rectifier potassium channel 1"/>
    <property type="match status" value="1"/>
</dbReference>
<keyword evidence="1 3" id="KW-0812">Transmembrane</keyword>
<evidence type="ECO:0000256" key="2">
    <source>
        <dbReference type="SAM" id="MobiDB-lite"/>
    </source>
</evidence>
<dbReference type="GO" id="GO:0005242">
    <property type="term" value="F:inward rectifier potassium channel activity"/>
    <property type="evidence" value="ECO:0007669"/>
    <property type="project" value="InterPro"/>
</dbReference>
<dbReference type="SUPFAM" id="SSF81324">
    <property type="entry name" value="Voltage-gated potassium channels"/>
    <property type="match status" value="1"/>
</dbReference>
<dbReference type="OrthoDB" id="273257at2759"/>
<keyword evidence="3" id="KW-1133">Transmembrane helix</keyword>